<evidence type="ECO:0000313" key="2">
    <source>
        <dbReference type="EMBL" id="KAF7165661.1"/>
    </source>
</evidence>
<reference evidence="2" key="1">
    <citation type="submission" date="2020-06" db="EMBL/GenBank/DDBJ databases">
        <title>Draft genome sequences of strains closely related to Aspergillus parafelis and Aspergillus hiratsukae.</title>
        <authorList>
            <person name="Dos Santos R.A.C."/>
            <person name="Rivero-Menendez O."/>
            <person name="Steenwyk J.L."/>
            <person name="Mead M.E."/>
            <person name="Goldman G.H."/>
            <person name="Alastruey-Izquierdo A."/>
            <person name="Rokas A."/>
        </authorList>
    </citation>
    <scope>NUCLEOTIDE SEQUENCE</scope>
    <source>
        <strain evidence="2">CNM-CM6106</strain>
    </source>
</reference>
<comment type="caution">
    <text evidence="2">The sequence shown here is derived from an EMBL/GenBank/DDBJ whole genome shotgun (WGS) entry which is preliminary data.</text>
</comment>
<evidence type="ECO:0000256" key="1">
    <source>
        <dbReference type="SAM" id="MobiDB-lite"/>
    </source>
</evidence>
<sequence>MAEALVKRDAMRAVVQRAQTGLRRETTCKATVGTRGANQARSTVVKDQLQVKEKEESLNEEVLDRQEGDVKKQQALVGTQALWCGNAELLAQMVGRGLMYKLSPGSAIGDGLNAFGGGDKDGGNKGKKTNKSRSEVDTEADDSPAIPPCRSDPRRHWRPSRDRHEVSAQAKNSSRSPTIATRRSRPEDDEDEDDDGEGTKSELDITEATIGDVQVKLETTVKTLESSQQALRDLQRQTFETQRSLVTLRTEIAQLQQQEVTIENITDLVTFFHKLAETLRQVLKEVKRFEFYVNDAVNDRLHLGISRELRLTSIYQYALSSAGQFDIFYDIGDMSEQVNKNHIAPGFTTMKKMIIRQMIPLNSKRG</sequence>
<feature type="compositionally biased region" description="Polar residues" evidence="1">
    <location>
        <begin position="169"/>
        <end position="181"/>
    </location>
</feature>
<dbReference type="EMBL" id="JACBAF010002162">
    <property type="protein sequence ID" value="KAF7165661.1"/>
    <property type="molecule type" value="Genomic_DNA"/>
</dbReference>
<feature type="compositionally biased region" description="Basic and acidic residues" evidence="1">
    <location>
        <begin position="151"/>
        <end position="166"/>
    </location>
</feature>
<proteinExistence type="predicted"/>
<organism evidence="2 3">
    <name type="scientific">Aspergillus hiratsukae</name>
    <dbReference type="NCBI Taxonomy" id="1194566"/>
    <lineage>
        <taxon>Eukaryota</taxon>
        <taxon>Fungi</taxon>
        <taxon>Dikarya</taxon>
        <taxon>Ascomycota</taxon>
        <taxon>Pezizomycotina</taxon>
        <taxon>Eurotiomycetes</taxon>
        <taxon>Eurotiomycetidae</taxon>
        <taxon>Eurotiales</taxon>
        <taxon>Aspergillaceae</taxon>
        <taxon>Aspergillus</taxon>
        <taxon>Aspergillus subgen. Fumigati</taxon>
    </lineage>
</organism>
<feature type="compositionally biased region" description="Acidic residues" evidence="1">
    <location>
        <begin position="187"/>
        <end position="196"/>
    </location>
</feature>
<name>A0A8H6Q1Z9_9EURO</name>
<dbReference type="AlphaFoldDB" id="A0A8H6Q1Z9"/>
<dbReference type="Proteomes" id="UP000662466">
    <property type="component" value="Unassembled WGS sequence"/>
</dbReference>
<evidence type="ECO:0000313" key="3">
    <source>
        <dbReference type="Proteomes" id="UP000662466"/>
    </source>
</evidence>
<feature type="region of interest" description="Disordered" evidence="1">
    <location>
        <begin position="115"/>
        <end position="204"/>
    </location>
</feature>
<accession>A0A8H6Q1Z9</accession>
<gene>
    <name evidence="2" type="ORF">CNMCM6106_001708</name>
</gene>
<protein>
    <submittedName>
        <fullName evidence="2">Uncharacterized protein</fullName>
    </submittedName>
</protein>